<dbReference type="GO" id="GO:0005975">
    <property type="term" value="P:carbohydrate metabolic process"/>
    <property type="evidence" value="ECO:0007669"/>
    <property type="project" value="UniProtKB-ARBA"/>
</dbReference>
<dbReference type="RefSeq" id="WP_066889231.1">
    <property type="nucleotide sequence ID" value="NZ_CP171739.1"/>
</dbReference>
<dbReference type="Proteomes" id="UP000070188">
    <property type="component" value="Unassembled WGS sequence"/>
</dbReference>
<dbReference type="OrthoDB" id="9811945at2"/>
<name>A0A132N067_9ACTN</name>
<dbReference type="InterPro" id="IPR013783">
    <property type="entry name" value="Ig-like_fold"/>
</dbReference>
<dbReference type="STRING" id="1469144.LI90_3348"/>
<dbReference type="Proteomes" id="UP000070598">
    <property type="component" value="Unassembled WGS sequence"/>
</dbReference>
<dbReference type="CDD" id="cd07184">
    <property type="entry name" value="E_set_Isoamylase_like_N"/>
    <property type="match status" value="1"/>
</dbReference>
<evidence type="ECO:0000313" key="5">
    <source>
        <dbReference type="Proteomes" id="UP000070598"/>
    </source>
</evidence>
<proteinExistence type="predicted"/>
<dbReference type="EMBL" id="LAXD01000001">
    <property type="protein sequence ID" value="KWX02305.1"/>
    <property type="molecule type" value="Genomic_DNA"/>
</dbReference>
<reference evidence="1" key="4">
    <citation type="submission" date="2015-04" db="EMBL/GenBank/DDBJ databases">
        <title>Physiological reanalysis, assessment of diazotrophy, and genome sequences of multiple isolates of Streptomyces thermoautotrophicus.</title>
        <authorList>
            <person name="MacKellar D.C."/>
            <person name="Lieber L."/>
            <person name="Norman J."/>
            <person name="Bolger A."/>
            <person name="Tobin C."/>
            <person name="Murray J.W."/>
            <person name="Woodward J."/>
            <person name="Friesen M."/>
            <person name="Prell J."/>
        </authorList>
    </citation>
    <scope>NUCLEOTIDE SEQUENCE [LARGE SCALE GENOMIC DNA]</scope>
    <source>
        <strain evidence="1">H1</strain>
    </source>
</reference>
<dbReference type="SUPFAM" id="SSF81296">
    <property type="entry name" value="E set domains"/>
    <property type="match status" value="1"/>
</dbReference>
<dbReference type="EMBL" id="JYIJ01000017">
    <property type="protein sequence ID" value="KWX03474.1"/>
    <property type="molecule type" value="Genomic_DNA"/>
</dbReference>
<dbReference type="GO" id="GO:0016787">
    <property type="term" value="F:hydrolase activity"/>
    <property type="evidence" value="ECO:0007669"/>
    <property type="project" value="UniProtKB-KW"/>
</dbReference>
<evidence type="ECO:0000313" key="6">
    <source>
        <dbReference type="Proteomes" id="UP000070659"/>
    </source>
</evidence>
<dbReference type="Proteomes" id="UP000070659">
    <property type="component" value="Unassembled WGS sequence"/>
</dbReference>
<reference evidence="5" key="1">
    <citation type="submission" date="2015-02" db="EMBL/GenBank/DDBJ databases">
        <title>Physiological reanalysis, assessment of diazotrophy, and genome sequences of multiple isolates of Streptomyces thermoautotrophicus.</title>
        <authorList>
            <person name="MacKellar D.C."/>
            <person name="Lieber L."/>
            <person name="Norman J."/>
            <person name="Bolger A."/>
            <person name="Tobin C."/>
            <person name="Murray J.W."/>
            <person name="Friesen M."/>
            <person name="Prell J."/>
        </authorList>
    </citation>
    <scope>NUCLEOTIDE SEQUENCE [LARGE SCALE GENOMIC DNA]</scope>
    <source>
        <strain evidence="5">UBT1</strain>
    </source>
</reference>
<accession>A0A132N067</accession>
<dbReference type="Gene3D" id="2.60.40.10">
    <property type="entry name" value="Immunoglobulins"/>
    <property type="match status" value="1"/>
</dbReference>
<reference evidence="4" key="3">
    <citation type="submission" date="2015-04" db="EMBL/GenBank/DDBJ databases">
        <title>Physiological reanalysis, assessment of diazotrophy, and genome sequences of multiple isolates of Streptomyces thermoautotrophicus.</title>
        <authorList>
            <person name="MacKellar D.C."/>
            <person name="Lieber L."/>
            <person name="Norman J."/>
            <person name="Bolger A."/>
            <person name="Tobin C."/>
            <person name="Murray J.W."/>
            <person name="Chang R."/>
            <person name="Ford T."/>
            <person name="Nguyen P.Q."/>
            <person name="Woodward J."/>
            <person name="Permingeat H."/>
            <person name="Joshi N.S."/>
            <person name="Silver P.A."/>
            <person name="Usadel B."/>
            <person name="Rutherford A.W."/>
            <person name="Friesen M."/>
            <person name="Prell J."/>
        </authorList>
    </citation>
    <scope>NUCLEOTIDE SEQUENCE [LARGE SCALE GENOMIC DNA]</scope>
    <source>
        <strain evidence="4">H1</strain>
    </source>
</reference>
<evidence type="ECO:0000313" key="1">
    <source>
        <dbReference type="EMBL" id="KWX02305.1"/>
    </source>
</evidence>
<comment type="caution">
    <text evidence="2">The sequence shown here is derived from an EMBL/GenBank/DDBJ whole genome shotgun (WGS) entry which is preliminary data.</text>
</comment>
<evidence type="ECO:0000313" key="3">
    <source>
        <dbReference type="EMBL" id="KWX09052.1"/>
    </source>
</evidence>
<dbReference type="PATRIC" id="fig|1469144.10.peg.3599"/>
<dbReference type="AlphaFoldDB" id="A0A132N067"/>
<dbReference type="EMBL" id="JYIK01000897">
    <property type="protein sequence ID" value="KWX09052.1"/>
    <property type="molecule type" value="Genomic_DNA"/>
</dbReference>
<gene>
    <name evidence="1" type="ORF">LI90_3348</name>
    <name evidence="2" type="ORF">TH66_11275</name>
    <name evidence="3" type="ORF">TR74_11925</name>
</gene>
<sequence>MLKRTRLKNVTKFTFVLPADEPAGPVSVVGDFNGWTPGKHTLVRRSNGTRSVSITLRQGQTVRFRYLGADGYWFDEEHADGHDGQNCLIRT</sequence>
<protein>
    <submittedName>
        <fullName evidence="1">Glycoside hydrolase family 13 domain protein</fullName>
    </submittedName>
</protein>
<evidence type="ECO:0000313" key="4">
    <source>
        <dbReference type="Proteomes" id="UP000070188"/>
    </source>
</evidence>
<evidence type="ECO:0000313" key="2">
    <source>
        <dbReference type="EMBL" id="KWX03474.1"/>
    </source>
</evidence>
<keyword evidence="4" id="KW-1185">Reference proteome</keyword>
<organism evidence="2 6">
    <name type="scientific">Carbonactinospora thermoautotrophica</name>
    <dbReference type="NCBI Taxonomy" id="1469144"/>
    <lineage>
        <taxon>Bacteria</taxon>
        <taxon>Bacillati</taxon>
        <taxon>Actinomycetota</taxon>
        <taxon>Actinomycetes</taxon>
        <taxon>Kitasatosporales</taxon>
        <taxon>Carbonactinosporaceae</taxon>
        <taxon>Carbonactinospora</taxon>
    </lineage>
</organism>
<keyword evidence="1" id="KW-0378">Hydrolase</keyword>
<reference evidence="2 6" key="2">
    <citation type="submission" date="2015-02" db="EMBL/GenBank/DDBJ databases">
        <title>Physiological reanalysis, assessment of diazotrophy, and genome sequences of multiple isolates of Streptomyces thermoautotrophicus.</title>
        <authorList>
            <person name="MacKellar D.C."/>
            <person name="Lieber L."/>
            <person name="Norman J."/>
            <person name="Bolger A."/>
            <person name="Tobin C."/>
            <person name="Murray J.W."/>
            <person name="Prell J."/>
        </authorList>
    </citation>
    <scope>NUCLEOTIDE SEQUENCE [LARGE SCALE GENOMIC DNA]</scope>
    <source>
        <strain evidence="2 6">UBT1</strain>
    </source>
</reference>
<dbReference type="InterPro" id="IPR014756">
    <property type="entry name" value="Ig_E-set"/>
</dbReference>